<reference evidence="2" key="1">
    <citation type="submission" date="2017-12" db="EMBL/GenBank/DDBJ databases">
        <authorList>
            <person name="Thomas-White K."/>
            <person name="Wolfe A.J."/>
        </authorList>
    </citation>
    <scope>NUCLEOTIDE SEQUENCE</scope>
    <source>
        <strain evidence="2">UMB0763</strain>
    </source>
</reference>
<dbReference type="InterPro" id="IPR003615">
    <property type="entry name" value="HNH_nuc"/>
</dbReference>
<dbReference type="CDD" id="cd00085">
    <property type="entry name" value="HNHc"/>
    <property type="match status" value="1"/>
</dbReference>
<evidence type="ECO:0000313" key="2">
    <source>
        <dbReference type="EMBL" id="WOT01847.1"/>
    </source>
</evidence>
<dbReference type="GO" id="GO:0004519">
    <property type="term" value="F:endonuclease activity"/>
    <property type="evidence" value="ECO:0007669"/>
    <property type="project" value="UniProtKB-KW"/>
</dbReference>
<gene>
    <name evidence="2" type="ORF">CYJ47_11400</name>
</gene>
<keyword evidence="2" id="KW-0255">Endonuclease</keyword>
<accession>A0AAF0YR18</accession>
<dbReference type="Proteomes" id="UP000234560">
    <property type="component" value="Chromosome"/>
</dbReference>
<dbReference type="Pfam" id="PF01844">
    <property type="entry name" value="HNH"/>
    <property type="match status" value="1"/>
</dbReference>
<evidence type="ECO:0000313" key="3">
    <source>
        <dbReference type="Proteomes" id="UP000234560"/>
    </source>
</evidence>
<dbReference type="EMBL" id="CP136958">
    <property type="protein sequence ID" value="WOT01847.1"/>
    <property type="molecule type" value="Genomic_DNA"/>
</dbReference>
<keyword evidence="2" id="KW-0540">Nuclease</keyword>
<evidence type="ECO:0000259" key="1">
    <source>
        <dbReference type="SMART" id="SM00507"/>
    </source>
</evidence>
<organism evidence="2 3">
    <name type="scientific">Corynebacterium pyruviciproducens</name>
    <dbReference type="NCBI Taxonomy" id="598660"/>
    <lineage>
        <taxon>Bacteria</taxon>
        <taxon>Bacillati</taxon>
        <taxon>Actinomycetota</taxon>
        <taxon>Actinomycetes</taxon>
        <taxon>Mycobacteriales</taxon>
        <taxon>Corynebacteriaceae</taxon>
        <taxon>Corynebacterium</taxon>
    </lineage>
</organism>
<protein>
    <submittedName>
        <fullName evidence="2">HNH endonuclease signature motif containing protein</fullName>
    </submittedName>
</protein>
<reference evidence="2" key="2">
    <citation type="submission" date="2023-10" db="EMBL/GenBank/DDBJ databases">
        <authorList>
            <person name="Choi B."/>
        </authorList>
    </citation>
    <scope>NUCLEOTIDE SEQUENCE</scope>
    <source>
        <strain evidence="2">UMB0763</strain>
    </source>
</reference>
<dbReference type="RefSeq" id="WP_101678593.1">
    <property type="nucleotide sequence ID" value="NZ_CP136958.1"/>
</dbReference>
<dbReference type="GO" id="GO:0003676">
    <property type="term" value="F:nucleic acid binding"/>
    <property type="evidence" value="ECO:0007669"/>
    <property type="project" value="InterPro"/>
</dbReference>
<sequence>MTLREMKSIVSSHSMELVGEYAGMTTGDIMRADGLDDVEARTFHDLATVYYGHTHASHQQAQARATAIANHHTIATLREIESQVRKLHDKSHAWQVRVALTKCRANCREIRTEAIGVLARFNTMRANNPTNSLSCRPIPGTTKMRVSVVADAHTARLAVDKARHIAKAQDSDEADEFLTAAAADGSGALPAVEPAIILPADTTIMGTTMDERGNYMLSLTDGTTVTAQEFSQMKLTEYGWAVLLEPLTGKELGVYRFRTDTARFADPFQRKLQRLKTPVCAVEGCTCGADNCQVHHIQPFKDGGPTILANFSLLCGFHNGRNDDDPKKPRYGRIEKITGLDYYIPPYGGRPRLNMTPCAQGGAVRLAQKMVGHQPQAVL</sequence>
<feature type="domain" description="HNH nuclease" evidence="1">
    <location>
        <begin position="268"/>
        <end position="320"/>
    </location>
</feature>
<dbReference type="SMART" id="SM00507">
    <property type="entry name" value="HNHc"/>
    <property type="match status" value="1"/>
</dbReference>
<dbReference type="InterPro" id="IPR002711">
    <property type="entry name" value="HNH"/>
</dbReference>
<dbReference type="AlphaFoldDB" id="A0AAF0YR18"/>
<dbReference type="KEGG" id="cpyr:CYJ47_11400"/>
<dbReference type="GO" id="GO:0008270">
    <property type="term" value="F:zinc ion binding"/>
    <property type="evidence" value="ECO:0007669"/>
    <property type="project" value="InterPro"/>
</dbReference>
<dbReference type="Gene3D" id="1.10.30.50">
    <property type="match status" value="1"/>
</dbReference>
<proteinExistence type="predicted"/>
<keyword evidence="2" id="KW-0378">Hydrolase</keyword>
<name>A0AAF0YR18_9CORY</name>